<gene>
    <name evidence="2" type="ORF">DJ010_06790</name>
</gene>
<sequence>MTHDRPTPASPPIRPRHRTGLPIWAVLGLALLSVPRIFAHDLGIDAGPVPAILTIGPLAVWILVALRARVPSPVLTLLVVGAVYGLALGIVHNLLWDQVFGDDEPVLGELDADLAEVPLRVAAFVSSLFTGIAVGVSCGLVASAIRAVSARVRG</sequence>
<name>A0A316TGT7_9ACTN</name>
<keyword evidence="1" id="KW-1133">Transmembrane helix</keyword>
<comment type="caution">
    <text evidence="2">The sequence shown here is derived from an EMBL/GenBank/DDBJ whole genome shotgun (WGS) entry which is preliminary data.</text>
</comment>
<feature type="transmembrane region" description="Helical" evidence="1">
    <location>
        <begin position="51"/>
        <end position="68"/>
    </location>
</feature>
<keyword evidence="1" id="KW-0812">Transmembrane</keyword>
<keyword evidence="3" id="KW-1185">Reference proteome</keyword>
<feature type="transmembrane region" description="Helical" evidence="1">
    <location>
        <begin position="21"/>
        <end position="39"/>
    </location>
</feature>
<dbReference type="OrthoDB" id="2658663at2"/>
<evidence type="ECO:0000313" key="3">
    <source>
        <dbReference type="Proteomes" id="UP000245507"/>
    </source>
</evidence>
<reference evidence="2 3" key="1">
    <citation type="submission" date="2018-05" db="EMBL/GenBank/DDBJ databases">
        <title>Nocardioides silvaticus genome.</title>
        <authorList>
            <person name="Li C."/>
            <person name="Wang G."/>
        </authorList>
    </citation>
    <scope>NUCLEOTIDE SEQUENCE [LARGE SCALE GENOMIC DNA]</scope>
    <source>
        <strain evidence="2 3">CCTCC AB 2018079</strain>
    </source>
</reference>
<feature type="transmembrane region" description="Helical" evidence="1">
    <location>
        <begin position="75"/>
        <end position="96"/>
    </location>
</feature>
<proteinExistence type="predicted"/>
<protein>
    <submittedName>
        <fullName evidence="2">Uncharacterized protein</fullName>
    </submittedName>
</protein>
<dbReference type="Proteomes" id="UP000245507">
    <property type="component" value="Unassembled WGS sequence"/>
</dbReference>
<feature type="transmembrane region" description="Helical" evidence="1">
    <location>
        <begin position="121"/>
        <end position="145"/>
    </location>
</feature>
<dbReference type="EMBL" id="QGDD01000002">
    <property type="protein sequence ID" value="PWN03773.1"/>
    <property type="molecule type" value="Genomic_DNA"/>
</dbReference>
<evidence type="ECO:0000256" key="1">
    <source>
        <dbReference type="SAM" id="Phobius"/>
    </source>
</evidence>
<keyword evidence="1" id="KW-0472">Membrane</keyword>
<organism evidence="2 3">
    <name type="scientific">Nocardioides silvaticus</name>
    <dbReference type="NCBI Taxonomy" id="2201891"/>
    <lineage>
        <taxon>Bacteria</taxon>
        <taxon>Bacillati</taxon>
        <taxon>Actinomycetota</taxon>
        <taxon>Actinomycetes</taxon>
        <taxon>Propionibacteriales</taxon>
        <taxon>Nocardioidaceae</taxon>
        <taxon>Nocardioides</taxon>
    </lineage>
</organism>
<accession>A0A316TGT7</accession>
<dbReference type="AlphaFoldDB" id="A0A316TGT7"/>
<dbReference type="RefSeq" id="WP_109692862.1">
    <property type="nucleotide sequence ID" value="NZ_QGDD01000002.1"/>
</dbReference>
<evidence type="ECO:0000313" key="2">
    <source>
        <dbReference type="EMBL" id="PWN03773.1"/>
    </source>
</evidence>